<comment type="caution">
    <text evidence="3">The sequence shown here is derived from an EMBL/GenBank/DDBJ whole genome shotgun (WGS) entry which is preliminary data.</text>
</comment>
<evidence type="ECO:0000256" key="1">
    <source>
        <dbReference type="ARBA" id="ARBA00009820"/>
    </source>
</evidence>
<dbReference type="Proteomes" id="UP000050509">
    <property type="component" value="Unassembled WGS sequence"/>
</dbReference>
<reference evidence="3 4" key="1">
    <citation type="submission" date="2015-09" db="EMBL/GenBank/DDBJ databases">
        <title>Draft genome sequence of Kouleothrix aurantiaca JCM 19913.</title>
        <authorList>
            <person name="Hemp J."/>
        </authorList>
    </citation>
    <scope>NUCLEOTIDE SEQUENCE [LARGE SCALE GENOMIC DNA]</scope>
    <source>
        <strain evidence="3 4">COM-B</strain>
    </source>
</reference>
<keyword evidence="4" id="KW-1185">Reference proteome</keyword>
<dbReference type="Gene3D" id="3.40.50.1820">
    <property type="entry name" value="alpha/beta hydrolase"/>
    <property type="match status" value="1"/>
</dbReference>
<feature type="region of interest" description="Disordered" evidence="2">
    <location>
        <begin position="43"/>
        <end position="66"/>
    </location>
</feature>
<dbReference type="Pfam" id="PF07676">
    <property type="entry name" value="PD40"/>
    <property type="match status" value="2"/>
</dbReference>
<protein>
    <recommendedName>
        <fullName evidence="5">Peptidase S9</fullName>
    </recommendedName>
</protein>
<dbReference type="PANTHER" id="PTHR36842">
    <property type="entry name" value="PROTEIN TOLB HOMOLOG"/>
    <property type="match status" value="1"/>
</dbReference>
<organism evidence="3 4">
    <name type="scientific">Kouleothrix aurantiaca</name>
    <dbReference type="NCBI Taxonomy" id="186479"/>
    <lineage>
        <taxon>Bacteria</taxon>
        <taxon>Bacillati</taxon>
        <taxon>Chloroflexota</taxon>
        <taxon>Chloroflexia</taxon>
        <taxon>Chloroflexales</taxon>
        <taxon>Roseiflexineae</taxon>
        <taxon>Roseiflexaceae</taxon>
        <taxon>Kouleothrix</taxon>
    </lineage>
</organism>
<dbReference type="InterPro" id="IPR011042">
    <property type="entry name" value="6-blade_b-propeller_TolB-like"/>
</dbReference>
<dbReference type="EMBL" id="LJCR01000427">
    <property type="protein sequence ID" value="KPV52804.1"/>
    <property type="molecule type" value="Genomic_DNA"/>
</dbReference>
<name>A0A0P9F8A0_9CHLR</name>
<sequence>MAAFTRVEDAQISPDGALVALVAGQYFTSGTSKPTSQIWLAPADGSAPARPVSGGPRTDTTPRWSPDGTQIAFLSDRLQDGKPQVFLLGRGGGDPRQLTSLPGAIEELEWSPDGTQLAFLMRDPEPEATQARVARGDDAIEVELFHRWRRVWTMDVASGAARQMTGDAQVWEFCWLPDGGFALLVGDEPYEWAWFTAKLARVGPGGGTPETIYSVPEKQFAFPRVSPDGCWLVFLECILSDRGINGGDVLLLDLRDPNQPPRNLTSGYCGSVWALQWRPDNTQIDFLAFEEGEAALGLIDVAAGTRITRWRAAVGLHEHYGGQFRARDADVFAVLRDDATHPADAWVGRVAGDALEWRRVTDFHPQLAGDALGETRRLSWHAADGWPITGQLVLPVGYEEGQPAPLIVWVHG</sequence>
<dbReference type="SUPFAM" id="SSF53474">
    <property type="entry name" value="alpha/beta-Hydrolases"/>
    <property type="match status" value="1"/>
</dbReference>
<dbReference type="SUPFAM" id="SSF82171">
    <property type="entry name" value="DPP6 N-terminal domain-like"/>
    <property type="match status" value="1"/>
</dbReference>
<gene>
    <name evidence="3" type="ORF">SE17_13325</name>
</gene>
<accession>A0A0P9F8A0</accession>
<dbReference type="InterPro" id="IPR011659">
    <property type="entry name" value="WD40"/>
</dbReference>
<evidence type="ECO:0000313" key="3">
    <source>
        <dbReference type="EMBL" id="KPV52804.1"/>
    </source>
</evidence>
<dbReference type="InterPro" id="IPR029058">
    <property type="entry name" value="AB_hydrolase_fold"/>
</dbReference>
<dbReference type="AlphaFoldDB" id="A0A0P9F8A0"/>
<evidence type="ECO:0000256" key="2">
    <source>
        <dbReference type="SAM" id="MobiDB-lite"/>
    </source>
</evidence>
<evidence type="ECO:0008006" key="5">
    <source>
        <dbReference type="Google" id="ProtNLM"/>
    </source>
</evidence>
<feature type="non-terminal residue" evidence="3">
    <location>
        <position position="412"/>
    </location>
</feature>
<proteinExistence type="inferred from homology"/>
<dbReference type="Gene3D" id="2.120.10.30">
    <property type="entry name" value="TolB, C-terminal domain"/>
    <property type="match status" value="2"/>
</dbReference>
<evidence type="ECO:0000313" key="4">
    <source>
        <dbReference type="Proteomes" id="UP000050509"/>
    </source>
</evidence>
<comment type="similarity">
    <text evidence="1">Belongs to the TolB family.</text>
</comment>
<dbReference type="PANTHER" id="PTHR36842:SF1">
    <property type="entry name" value="PROTEIN TOLB"/>
    <property type="match status" value="1"/>
</dbReference>